<dbReference type="InterPro" id="IPR005471">
    <property type="entry name" value="Tscrpt_reg_IclR_N"/>
</dbReference>
<protein>
    <submittedName>
        <fullName evidence="3">Helix-turn-helix domain-containing protein</fullName>
    </submittedName>
</protein>
<feature type="compositionally biased region" description="Polar residues" evidence="1">
    <location>
        <begin position="77"/>
        <end position="86"/>
    </location>
</feature>
<dbReference type="InterPro" id="IPR050707">
    <property type="entry name" value="HTH_MetabolicPath_Reg"/>
</dbReference>
<gene>
    <name evidence="3" type="ORF">OG563_47955</name>
</gene>
<evidence type="ECO:0000313" key="3">
    <source>
        <dbReference type="EMBL" id="WUV51469.1"/>
    </source>
</evidence>
<dbReference type="Pfam" id="PF09339">
    <property type="entry name" value="HTH_IclR"/>
    <property type="match status" value="1"/>
</dbReference>
<accession>A0ABZ1ZC26</accession>
<dbReference type="InterPro" id="IPR036390">
    <property type="entry name" value="WH_DNA-bd_sf"/>
</dbReference>
<dbReference type="Gene3D" id="1.10.10.10">
    <property type="entry name" value="Winged helix-like DNA-binding domain superfamily/Winged helix DNA-binding domain"/>
    <property type="match status" value="1"/>
</dbReference>
<evidence type="ECO:0000259" key="2">
    <source>
        <dbReference type="PROSITE" id="PS51077"/>
    </source>
</evidence>
<name>A0ABZ1ZC26_9NOCA</name>
<dbReference type="EMBL" id="CP109441">
    <property type="protein sequence ID" value="WUV51469.1"/>
    <property type="molecule type" value="Genomic_DNA"/>
</dbReference>
<proteinExistence type="predicted"/>
<dbReference type="Proteomes" id="UP001432062">
    <property type="component" value="Chromosome"/>
</dbReference>
<feature type="domain" description="HTH iclR-type" evidence="2">
    <location>
        <begin position="1"/>
        <end position="51"/>
    </location>
</feature>
<feature type="compositionally biased region" description="Low complexity" evidence="1">
    <location>
        <begin position="104"/>
        <end position="125"/>
    </location>
</feature>
<evidence type="ECO:0000256" key="1">
    <source>
        <dbReference type="SAM" id="MobiDB-lite"/>
    </source>
</evidence>
<evidence type="ECO:0000313" key="4">
    <source>
        <dbReference type="Proteomes" id="UP001432062"/>
    </source>
</evidence>
<sequence>MLAESRAPSALTELASRTGLPRSTVHRIVRDLQRQLYVVPSSAGHGYTLGPGVLESGMNAPYGSWRPTDLSWRGSFERSTNTSNLPYSAAAKRSLSTSSHRRTACAASPRSARASPCMPAASARATPRRPGRRGPALTTAQIYGAHGDRPAMDPAQARGNPALPHRRRHRRA</sequence>
<dbReference type="SUPFAM" id="SSF46785">
    <property type="entry name" value="Winged helix' DNA-binding domain"/>
    <property type="match status" value="1"/>
</dbReference>
<dbReference type="PANTHER" id="PTHR30136:SF35">
    <property type="entry name" value="HTH-TYPE TRANSCRIPTIONAL REGULATOR RV1719"/>
    <property type="match status" value="1"/>
</dbReference>
<dbReference type="InterPro" id="IPR036388">
    <property type="entry name" value="WH-like_DNA-bd_sf"/>
</dbReference>
<organism evidence="3 4">
    <name type="scientific">Nocardia vinacea</name>
    <dbReference type="NCBI Taxonomy" id="96468"/>
    <lineage>
        <taxon>Bacteria</taxon>
        <taxon>Bacillati</taxon>
        <taxon>Actinomycetota</taxon>
        <taxon>Actinomycetes</taxon>
        <taxon>Mycobacteriales</taxon>
        <taxon>Nocardiaceae</taxon>
        <taxon>Nocardia</taxon>
    </lineage>
</organism>
<dbReference type="PROSITE" id="PS51077">
    <property type="entry name" value="HTH_ICLR"/>
    <property type="match status" value="1"/>
</dbReference>
<keyword evidence="4" id="KW-1185">Reference proteome</keyword>
<reference evidence="3" key="1">
    <citation type="submission" date="2022-10" db="EMBL/GenBank/DDBJ databases">
        <title>The complete genomes of actinobacterial strains from the NBC collection.</title>
        <authorList>
            <person name="Joergensen T.S."/>
            <person name="Alvarez Arevalo M."/>
            <person name="Sterndorff E.B."/>
            <person name="Faurdal D."/>
            <person name="Vuksanovic O."/>
            <person name="Mourched A.-S."/>
            <person name="Charusanti P."/>
            <person name="Shaw S."/>
            <person name="Blin K."/>
            <person name="Weber T."/>
        </authorList>
    </citation>
    <scope>NUCLEOTIDE SEQUENCE</scope>
    <source>
        <strain evidence="3">NBC_01482</strain>
    </source>
</reference>
<feature type="region of interest" description="Disordered" evidence="1">
    <location>
        <begin position="74"/>
        <end position="172"/>
    </location>
</feature>
<dbReference type="PANTHER" id="PTHR30136">
    <property type="entry name" value="HELIX-TURN-HELIX TRANSCRIPTIONAL REGULATOR, ICLR FAMILY"/>
    <property type="match status" value="1"/>
</dbReference>